<accession>A0ABS1TUH4</accession>
<proteinExistence type="predicted"/>
<comment type="subcellular location">
    <subcellularLocation>
        <location evidence="1">Cell membrane</location>
        <topology evidence="1">Multi-pass membrane protein</topology>
    </subcellularLocation>
</comment>
<feature type="transmembrane region" description="Helical" evidence="6">
    <location>
        <begin position="99"/>
        <end position="116"/>
    </location>
</feature>
<dbReference type="EMBL" id="JAESWB010000371">
    <property type="protein sequence ID" value="MBL4954917.1"/>
    <property type="molecule type" value="Genomic_DNA"/>
</dbReference>
<sequence length="405" mass="44852">MFKNKNYLRLLLGQTAANLGDIFYIVAIISLVYNTTGSAFYASWIPFVMTFSLFAAGVVTPLVLAKIHINLLLTITQFVKTILLTMVWLIVIMTHHPSIFVLLLFIICISFLDGFANPLKQSMIPQYVAELELMKANSIAESIDQVMQIASWMIGGSLLLWLSAENVILFSVCLYGIAATAFFFLAKIQVEKEENRSLFKQVTEGFQIIFQSKLQRSFLWIDLFESAASAVWVSAILLVYVKEVLGQSSAWWGFINAAFFAGMIGISLLMIRFDAWVQQRMKDVVLGGAILSAGATFIFGYTSVGLIALVCSFFVGVGSQLKGIPLQTLFQKVTPKEQLAIVYAAFHTIYTPVFGISTLVVGFLSEQMGVSSVFFFSAACLLVVCILSKRLLRISHGVETRCSSK</sequence>
<feature type="transmembrane region" description="Helical" evidence="6">
    <location>
        <begin position="168"/>
        <end position="186"/>
    </location>
</feature>
<organism evidence="7 8">
    <name type="scientific">Neobacillus paridis</name>
    <dbReference type="NCBI Taxonomy" id="2803862"/>
    <lineage>
        <taxon>Bacteria</taxon>
        <taxon>Bacillati</taxon>
        <taxon>Bacillota</taxon>
        <taxon>Bacilli</taxon>
        <taxon>Bacillales</taxon>
        <taxon>Bacillaceae</taxon>
        <taxon>Neobacillus</taxon>
    </lineage>
</organism>
<dbReference type="CDD" id="cd06173">
    <property type="entry name" value="MFS_MefA_like"/>
    <property type="match status" value="1"/>
</dbReference>
<evidence type="ECO:0000313" key="7">
    <source>
        <dbReference type="EMBL" id="MBL4954917.1"/>
    </source>
</evidence>
<feature type="transmembrane region" description="Helical" evidence="6">
    <location>
        <begin position="283"/>
        <end position="301"/>
    </location>
</feature>
<dbReference type="PANTHER" id="PTHR23513">
    <property type="entry name" value="INTEGRAL MEMBRANE EFFLUX PROTEIN-RELATED"/>
    <property type="match status" value="1"/>
</dbReference>
<keyword evidence="5 6" id="KW-0472">Membrane</keyword>
<keyword evidence="2" id="KW-1003">Cell membrane</keyword>
<feature type="transmembrane region" description="Helical" evidence="6">
    <location>
        <begin position="341"/>
        <end position="364"/>
    </location>
</feature>
<dbReference type="SUPFAM" id="SSF103473">
    <property type="entry name" value="MFS general substrate transporter"/>
    <property type="match status" value="1"/>
</dbReference>
<dbReference type="RefSeq" id="WP_202656150.1">
    <property type="nucleotide sequence ID" value="NZ_JAESWB010000371.1"/>
</dbReference>
<keyword evidence="3 6" id="KW-0812">Transmembrane</keyword>
<evidence type="ECO:0000256" key="1">
    <source>
        <dbReference type="ARBA" id="ARBA00004651"/>
    </source>
</evidence>
<feature type="transmembrane region" description="Helical" evidence="6">
    <location>
        <begin position="71"/>
        <end position="93"/>
    </location>
</feature>
<dbReference type="InterPro" id="IPR036259">
    <property type="entry name" value="MFS_trans_sf"/>
</dbReference>
<keyword evidence="8" id="KW-1185">Reference proteome</keyword>
<evidence type="ECO:0000256" key="2">
    <source>
        <dbReference type="ARBA" id="ARBA00022475"/>
    </source>
</evidence>
<feature type="transmembrane region" description="Helical" evidence="6">
    <location>
        <begin position="251"/>
        <end position="271"/>
    </location>
</feature>
<dbReference type="PANTHER" id="PTHR23513:SF19">
    <property type="entry name" value="MAJOR FACILITATOR SUPERFAMILY (MFS) PROFILE DOMAIN-CONTAINING PROTEIN"/>
    <property type="match status" value="1"/>
</dbReference>
<keyword evidence="4 6" id="KW-1133">Transmembrane helix</keyword>
<dbReference type="Gene3D" id="1.20.1250.20">
    <property type="entry name" value="MFS general substrate transporter like domains"/>
    <property type="match status" value="1"/>
</dbReference>
<feature type="transmembrane region" description="Helical" evidence="6">
    <location>
        <begin position="370"/>
        <end position="387"/>
    </location>
</feature>
<evidence type="ECO:0000256" key="5">
    <source>
        <dbReference type="ARBA" id="ARBA00023136"/>
    </source>
</evidence>
<comment type="caution">
    <text evidence="7">The sequence shown here is derived from an EMBL/GenBank/DDBJ whole genome shotgun (WGS) entry which is preliminary data.</text>
</comment>
<evidence type="ECO:0000256" key="3">
    <source>
        <dbReference type="ARBA" id="ARBA00022692"/>
    </source>
</evidence>
<evidence type="ECO:0000313" key="8">
    <source>
        <dbReference type="Proteomes" id="UP000623967"/>
    </source>
</evidence>
<gene>
    <name evidence="7" type="ORF">JK635_22420</name>
</gene>
<dbReference type="InterPro" id="IPR011701">
    <property type="entry name" value="MFS"/>
</dbReference>
<dbReference type="Pfam" id="PF07690">
    <property type="entry name" value="MFS_1"/>
    <property type="match status" value="1"/>
</dbReference>
<feature type="transmembrane region" description="Helical" evidence="6">
    <location>
        <begin position="39"/>
        <end position="64"/>
    </location>
</feature>
<evidence type="ECO:0000256" key="4">
    <source>
        <dbReference type="ARBA" id="ARBA00022989"/>
    </source>
</evidence>
<dbReference type="Proteomes" id="UP000623967">
    <property type="component" value="Unassembled WGS sequence"/>
</dbReference>
<name>A0ABS1TUH4_9BACI</name>
<protein>
    <submittedName>
        <fullName evidence="7">MFS transporter</fullName>
    </submittedName>
</protein>
<reference evidence="7 8" key="1">
    <citation type="submission" date="2021-01" db="EMBL/GenBank/DDBJ databases">
        <title>Genome public.</title>
        <authorList>
            <person name="Liu C."/>
            <person name="Sun Q."/>
        </authorList>
    </citation>
    <scope>NUCLEOTIDE SEQUENCE [LARGE SCALE GENOMIC DNA]</scope>
    <source>
        <strain evidence="7 8">YIM B02564</strain>
    </source>
</reference>
<evidence type="ECO:0000256" key="6">
    <source>
        <dbReference type="SAM" id="Phobius"/>
    </source>
</evidence>
<feature type="transmembrane region" description="Helical" evidence="6">
    <location>
        <begin position="218"/>
        <end position="239"/>
    </location>
</feature>
<feature type="transmembrane region" description="Helical" evidence="6">
    <location>
        <begin position="7"/>
        <end position="33"/>
    </location>
</feature>